<dbReference type="PROSITE" id="PS50043">
    <property type="entry name" value="HTH_LUXR_2"/>
    <property type="match status" value="1"/>
</dbReference>
<name>A0ABT3GEN4_9BACT</name>
<organism evidence="5 6">
    <name type="scientific">Luteolibacter arcticus</name>
    <dbReference type="NCBI Taxonomy" id="1581411"/>
    <lineage>
        <taxon>Bacteria</taxon>
        <taxon>Pseudomonadati</taxon>
        <taxon>Verrucomicrobiota</taxon>
        <taxon>Verrucomicrobiia</taxon>
        <taxon>Verrucomicrobiales</taxon>
        <taxon>Verrucomicrobiaceae</taxon>
        <taxon>Luteolibacter</taxon>
    </lineage>
</organism>
<dbReference type="InterPro" id="IPR016032">
    <property type="entry name" value="Sig_transdc_resp-reg_C-effctor"/>
</dbReference>
<dbReference type="RefSeq" id="WP_264486167.1">
    <property type="nucleotide sequence ID" value="NZ_JAPDDT010000002.1"/>
</dbReference>
<keyword evidence="6" id="KW-1185">Reference proteome</keyword>
<dbReference type="Gene3D" id="1.10.10.10">
    <property type="entry name" value="Winged helix-like DNA-binding domain superfamily/Winged helix DNA-binding domain"/>
    <property type="match status" value="1"/>
</dbReference>
<dbReference type="CDD" id="cd06170">
    <property type="entry name" value="LuxR_C_like"/>
    <property type="match status" value="1"/>
</dbReference>
<comment type="caution">
    <text evidence="5">The sequence shown here is derived from an EMBL/GenBank/DDBJ whole genome shotgun (WGS) entry which is preliminary data.</text>
</comment>
<keyword evidence="3" id="KW-0804">Transcription</keyword>
<protein>
    <submittedName>
        <fullName evidence="5">Helix-turn-helix transcriptional regulator</fullName>
    </submittedName>
</protein>
<dbReference type="PRINTS" id="PR00038">
    <property type="entry name" value="HTHLUXR"/>
</dbReference>
<dbReference type="PANTHER" id="PTHR44688">
    <property type="entry name" value="DNA-BINDING TRANSCRIPTIONAL ACTIVATOR DEVR_DOSR"/>
    <property type="match status" value="1"/>
</dbReference>
<accession>A0ABT3GEN4</accession>
<keyword evidence="1" id="KW-0805">Transcription regulation</keyword>
<sequence>MERLRHSDYRRLLDFVAGLQEPMPVGAFGERIVALTAELLPGATIAFDQIRESDSQYSIDHNVPLDAADQMRMAARIAELYRENPVYSYIQGGGTGPVVDISDLMPRRQFHKTDFYQDIFRPHGIKHQVNVLLSREGWINSLTINRDRAIDGRSKTMLELASRHIRLAHRQACLTDRLRQGGTGESLTTREVEVFGWLREGKRNSEIAIILGCSSRTIDKHVENILRKTGAETRTAAVRATRGE</sequence>
<dbReference type="SUPFAM" id="SSF46894">
    <property type="entry name" value="C-terminal effector domain of the bipartite response regulators"/>
    <property type="match status" value="1"/>
</dbReference>
<evidence type="ECO:0000256" key="1">
    <source>
        <dbReference type="ARBA" id="ARBA00023015"/>
    </source>
</evidence>
<dbReference type="PANTHER" id="PTHR44688:SF16">
    <property type="entry name" value="DNA-BINDING TRANSCRIPTIONAL ACTIVATOR DEVR_DOSR"/>
    <property type="match status" value="1"/>
</dbReference>
<feature type="domain" description="HTH luxR-type" evidence="4">
    <location>
        <begin position="180"/>
        <end position="244"/>
    </location>
</feature>
<evidence type="ECO:0000256" key="3">
    <source>
        <dbReference type="ARBA" id="ARBA00023163"/>
    </source>
</evidence>
<dbReference type="EMBL" id="JAPDDT010000002">
    <property type="protein sequence ID" value="MCW1922057.1"/>
    <property type="molecule type" value="Genomic_DNA"/>
</dbReference>
<proteinExistence type="predicted"/>
<evidence type="ECO:0000313" key="5">
    <source>
        <dbReference type="EMBL" id="MCW1922057.1"/>
    </source>
</evidence>
<dbReference type="InterPro" id="IPR036388">
    <property type="entry name" value="WH-like_DNA-bd_sf"/>
</dbReference>
<gene>
    <name evidence="5" type="ORF">OKA05_05800</name>
</gene>
<reference evidence="5 6" key="1">
    <citation type="submission" date="2022-10" db="EMBL/GenBank/DDBJ databases">
        <title>Luteolibacter arcticus strain CCTCC AB 2014275, whole genome shotgun sequencing project.</title>
        <authorList>
            <person name="Zhao G."/>
            <person name="Shen L."/>
        </authorList>
    </citation>
    <scope>NUCLEOTIDE SEQUENCE [LARGE SCALE GENOMIC DNA]</scope>
    <source>
        <strain evidence="5 6">CCTCC AB 2014275</strain>
    </source>
</reference>
<dbReference type="InterPro" id="IPR000792">
    <property type="entry name" value="Tscrpt_reg_LuxR_C"/>
</dbReference>
<dbReference type="Proteomes" id="UP001320876">
    <property type="component" value="Unassembled WGS sequence"/>
</dbReference>
<evidence type="ECO:0000256" key="2">
    <source>
        <dbReference type="ARBA" id="ARBA00023125"/>
    </source>
</evidence>
<evidence type="ECO:0000313" key="6">
    <source>
        <dbReference type="Proteomes" id="UP001320876"/>
    </source>
</evidence>
<dbReference type="SMART" id="SM00421">
    <property type="entry name" value="HTH_LUXR"/>
    <property type="match status" value="1"/>
</dbReference>
<dbReference type="PROSITE" id="PS00622">
    <property type="entry name" value="HTH_LUXR_1"/>
    <property type="match status" value="1"/>
</dbReference>
<evidence type="ECO:0000259" key="4">
    <source>
        <dbReference type="PROSITE" id="PS50043"/>
    </source>
</evidence>
<keyword evidence="2" id="KW-0238">DNA-binding</keyword>
<dbReference type="Pfam" id="PF00196">
    <property type="entry name" value="GerE"/>
    <property type="match status" value="1"/>
</dbReference>